<dbReference type="FunFam" id="1.10.10.10:FF:000001">
    <property type="entry name" value="LysR family transcriptional regulator"/>
    <property type="match status" value="1"/>
</dbReference>
<dbReference type="GO" id="GO:0003700">
    <property type="term" value="F:DNA-binding transcription factor activity"/>
    <property type="evidence" value="ECO:0007669"/>
    <property type="project" value="InterPro"/>
</dbReference>
<gene>
    <name evidence="6" type="primary">gltC_1</name>
    <name evidence="6" type="ORF">J41TS12_02180</name>
</gene>
<dbReference type="Proteomes" id="UP000681162">
    <property type="component" value="Unassembled WGS sequence"/>
</dbReference>
<dbReference type="Pfam" id="PF00126">
    <property type="entry name" value="HTH_1"/>
    <property type="match status" value="1"/>
</dbReference>
<evidence type="ECO:0000313" key="7">
    <source>
        <dbReference type="Proteomes" id="UP000681162"/>
    </source>
</evidence>
<dbReference type="Gene3D" id="1.10.10.10">
    <property type="entry name" value="Winged helix-like DNA-binding domain superfamily/Winged helix DNA-binding domain"/>
    <property type="match status" value="1"/>
</dbReference>
<comment type="similarity">
    <text evidence="1">Belongs to the LysR transcriptional regulatory family.</text>
</comment>
<comment type="caution">
    <text evidence="6">The sequence shown here is derived from an EMBL/GenBank/DDBJ whole genome shotgun (WGS) entry which is preliminary data.</text>
</comment>
<dbReference type="Gene3D" id="3.40.190.290">
    <property type="match status" value="1"/>
</dbReference>
<dbReference type="PROSITE" id="PS50931">
    <property type="entry name" value="HTH_LYSR"/>
    <property type="match status" value="1"/>
</dbReference>
<dbReference type="AlphaFoldDB" id="A0A919XLT4"/>
<dbReference type="InterPro" id="IPR000847">
    <property type="entry name" value="LysR_HTH_N"/>
</dbReference>
<dbReference type="GO" id="GO:0003677">
    <property type="term" value="F:DNA binding"/>
    <property type="evidence" value="ECO:0007669"/>
    <property type="project" value="UniProtKB-KW"/>
</dbReference>
<feature type="domain" description="HTH lysR-type" evidence="5">
    <location>
        <begin position="1"/>
        <end position="58"/>
    </location>
</feature>
<proteinExistence type="inferred from homology"/>
<dbReference type="RefSeq" id="WP_212937792.1">
    <property type="nucleotide sequence ID" value="NZ_BORR01000001.1"/>
</dbReference>
<keyword evidence="3" id="KW-0238">DNA-binding</keyword>
<evidence type="ECO:0000256" key="3">
    <source>
        <dbReference type="ARBA" id="ARBA00023125"/>
    </source>
</evidence>
<evidence type="ECO:0000256" key="4">
    <source>
        <dbReference type="ARBA" id="ARBA00023163"/>
    </source>
</evidence>
<evidence type="ECO:0000313" key="6">
    <source>
        <dbReference type="EMBL" id="GIO35357.1"/>
    </source>
</evidence>
<dbReference type="InterPro" id="IPR036390">
    <property type="entry name" value="WH_DNA-bd_sf"/>
</dbReference>
<evidence type="ECO:0000256" key="2">
    <source>
        <dbReference type="ARBA" id="ARBA00023015"/>
    </source>
</evidence>
<name>A0A919XLT4_9BACL</name>
<dbReference type="PRINTS" id="PR00039">
    <property type="entry name" value="HTHLYSR"/>
</dbReference>
<dbReference type="Pfam" id="PF03466">
    <property type="entry name" value="LysR_substrate"/>
    <property type="match status" value="1"/>
</dbReference>
<dbReference type="InterPro" id="IPR050950">
    <property type="entry name" value="HTH-type_LysR_regulators"/>
</dbReference>
<keyword evidence="7" id="KW-1185">Reference proteome</keyword>
<keyword evidence="2" id="KW-0805">Transcription regulation</keyword>
<dbReference type="EMBL" id="BORR01000001">
    <property type="protein sequence ID" value="GIO35357.1"/>
    <property type="molecule type" value="Genomic_DNA"/>
</dbReference>
<sequence>MELRQIQYFIEVAKLEHVTEASYALHVSQSAVSRQIFKLEAELGVDLFVHEGRKVKLTPIGRLFLKHMEQLMSVIEHSKQEISEYLDPERGIVRIGFPSSLASQLIPRVVTLFRERYPAVHFHLQHGSYKELVEWVIGGELNLAVMGPVPTNEQQVRSTILFEENFVALLPASHKLAQSKSVLLNDLKEDLFVLFPGGFILRDLVVEACAKVGFKPRVTFEGDDLDAIKGLVSAGLGLTLLPEIALGEHIPSSIVAVPIAGPQVKRDVGVIVPVNRELPPTERLFFDFLQQIGAEWTPAD</sequence>
<evidence type="ECO:0000259" key="5">
    <source>
        <dbReference type="PROSITE" id="PS50931"/>
    </source>
</evidence>
<dbReference type="SUPFAM" id="SSF46785">
    <property type="entry name" value="Winged helix' DNA-binding domain"/>
    <property type="match status" value="1"/>
</dbReference>
<reference evidence="6 7" key="1">
    <citation type="submission" date="2021-03" db="EMBL/GenBank/DDBJ databases">
        <title>Antimicrobial resistance genes in bacteria isolated from Japanese honey, and their potential for conferring macrolide and lincosamide resistance in the American foulbrood pathogen Paenibacillus larvae.</title>
        <authorList>
            <person name="Okamoto M."/>
            <person name="Kumagai M."/>
            <person name="Kanamori H."/>
            <person name="Takamatsu D."/>
        </authorList>
    </citation>
    <scope>NUCLEOTIDE SEQUENCE [LARGE SCALE GENOMIC DNA]</scope>
    <source>
        <strain evidence="6 7">J41TS12</strain>
    </source>
</reference>
<dbReference type="PANTHER" id="PTHR30419:SF28">
    <property type="entry name" value="HTH-TYPE TRANSCRIPTIONAL REGULATOR BSDA"/>
    <property type="match status" value="1"/>
</dbReference>
<dbReference type="InterPro" id="IPR005119">
    <property type="entry name" value="LysR_subst-bd"/>
</dbReference>
<dbReference type="SUPFAM" id="SSF53850">
    <property type="entry name" value="Periplasmic binding protein-like II"/>
    <property type="match status" value="1"/>
</dbReference>
<keyword evidence="4" id="KW-0804">Transcription</keyword>
<dbReference type="PANTHER" id="PTHR30419">
    <property type="entry name" value="HTH-TYPE TRANSCRIPTIONAL REGULATOR YBHD"/>
    <property type="match status" value="1"/>
</dbReference>
<evidence type="ECO:0000256" key="1">
    <source>
        <dbReference type="ARBA" id="ARBA00009437"/>
    </source>
</evidence>
<protein>
    <submittedName>
        <fullName evidence="6">HTH-type transcriptional regulator GltC</fullName>
    </submittedName>
</protein>
<dbReference type="GO" id="GO:0005829">
    <property type="term" value="C:cytosol"/>
    <property type="evidence" value="ECO:0007669"/>
    <property type="project" value="TreeGrafter"/>
</dbReference>
<dbReference type="InterPro" id="IPR036388">
    <property type="entry name" value="WH-like_DNA-bd_sf"/>
</dbReference>
<accession>A0A919XLT4</accession>
<organism evidence="6 7">
    <name type="scientific">Paenibacillus antibioticophila</name>
    <dbReference type="NCBI Taxonomy" id="1274374"/>
    <lineage>
        <taxon>Bacteria</taxon>
        <taxon>Bacillati</taxon>
        <taxon>Bacillota</taxon>
        <taxon>Bacilli</taxon>
        <taxon>Bacillales</taxon>
        <taxon>Paenibacillaceae</taxon>
        <taxon>Paenibacillus</taxon>
    </lineage>
</organism>